<dbReference type="GO" id="GO:0034599">
    <property type="term" value="P:cellular response to oxidative stress"/>
    <property type="evidence" value="ECO:0007669"/>
    <property type="project" value="InterPro"/>
</dbReference>
<feature type="region of interest" description="Disordered" evidence="1">
    <location>
        <begin position="1"/>
        <end position="129"/>
    </location>
</feature>
<feature type="region of interest" description="Disordered" evidence="1">
    <location>
        <begin position="155"/>
        <end position="177"/>
    </location>
</feature>
<sequence>MSAIPRAHFTLTAASDSAGSGQSTPRSRSPGPPGSPPPYSLTPPESDPNSPFLFKRAASSPHLRSPPQSPPLHYPHSSSSSRIPSSSALNVQHQRYRQSYVHSDIYTSDDPDTDADASDTVMYTSPQPTLAGTLRARLLGKGKGRADDTRMRVEAMSATSAGETETEGEDLPRGPPTARIGSSSSLPFLSSISSTATAPVPSPLKPFIPLLWELSRLLSIVPAVIGTLYNLYHVLYPPTDSFWLRLDYFISALWSILTGWQCLMMTSGLLKRWRVYYSPLPTLIRLLGLQAICWPATHLTLTFLEHHKRPLICWAVIATTTCCSRSVQMWVTSNIIVFPHHSHHSHASAHIHHSSADRTSSMIASLCSPSRREAIGNGNGLTMVEKERMKMGRRRKWDWGAVGAKCALPAGVLYFVMAWVEVLRREWEGN</sequence>
<dbReference type="GO" id="GO:0006487">
    <property type="term" value="P:protein N-linked glycosylation"/>
    <property type="evidence" value="ECO:0007669"/>
    <property type="project" value="TreeGrafter"/>
</dbReference>
<accession>A0A8K0UVD0</accession>
<reference evidence="3" key="1">
    <citation type="journal article" date="2021" name="New Phytol.">
        <title>Evolutionary innovations through gain and loss of genes in the ectomycorrhizal Boletales.</title>
        <authorList>
            <person name="Wu G."/>
            <person name="Miyauchi S."/>
            <person name="Morin E."/>
            <person name="Kuo A."/>
            <person name="Drula E."/>
            <person name="Varga T."/>
            <person name="Kohler A."/>
            <person name="Feng B."/>
            <person name="Cao Y."/>
            <person name="Lipzen A."/>
            <person name="Daum C."/>
            <person name="Hundley H."/>
            <person name="Pangilinan J."/>
            <person name="Johnson J."/>
            <person name="Barry K."/>
            <person name="LaButti K."/>
            <person name="Ng V."/>
            <person name="Ahrendt S."/>
            <person name="Min B."/>
            <person name="Choi I.G."/>
            <person name="Park H."/>
            <person name="Plett J.M."/>
            <person name="Magnuson J."/>
            <person name="Spatafora J.W."/>
            <person name="Nagy L.G."/>
            <person name="Henrissat B."/>
            <person name="Grigoriev I.V."/>
            <person name="Yang Z.L."/>
            <person name="Xu J."/>
            <person name="Martin F.M."/>
        </authorList>
    </citation>
    <scope>NUCLEOTIDE SEQUENCE</scope>
    <source>
        <strain evidence="3">KKN 215</strain>
    </source>
</reference>
<feature type="compositionally biased region" description="Low complexity" evidence="1">
    <location>
        <begin position="74"/>
        <end position="87"/>
    </location>
</feature>
<dbReference type="OrthoDB" id="2139606at2759"/>
<dbReference type="PANTHER" id="PTHR28147:SF1">
    <property type="entry name" value="N-GLYCOSYLATION PROTEIN EOS1"/>
    <property type="match status" value="1"/>
</dbReference>
<feature type="transmembrane region" description="Helical" evidence="2">
    <location>
        <begin position="248"/>
        <end position="270"/>
    </location>
</feature>
<dbReference type="EMBL" id="JAEVFJ010000004">
    <property type="protein sequence ID" value="KAH8105232.1"/>
    <property type="molecule type" value="Genomic_DNA"/>
</dbReference>
<dbReference type="GO" id="GO:0005789">
    <property type="term" value="C:endoplasmic reticulum membrane"/>
    <property type="evidence" value="ECO:0007669"/>
    <property type="project" value="InterPro"/>
</dbReference>
<comment type="caution">
    <text evidence="3">The sequence shown here is derived from an EMBL/GenBank/DDBJ whole genome shotgun (WGS) entry which is preliminary data.</text>
</comment>
<dbReference type="Pfam" id="PF12326">
    <property type="entry name" value="EOS1"/>
    <property type="match status" value="1"/>
</dbReference>
<evidence type="ECO:0000313" key="3">
    <source>
        <dbReference type="EMBL" id="KAH8105232.1"/>
    </source>
</evidence>
<keyword evidence="4" id="KW-1185">Reference proteome</keyword>
<feature type="compositionally biased region" description="Acidic residues" evidence="1">
    <location>
        <begin position="107"/>
        <end position="117"/>
    </location>
</feature>
<dbReference type="PANTHER" id="PTHR28147">
    <property type="entry name" value="N-GLYCOSYLATION PROTEIN EOS1"/>
    <property type="match status" value="1"/>
</dbReference>
<feature type="compositionally biased region" description="Pro residues" evidence="1">
    <location>
        <begin position="30"/>
        <end position="41"/>
    </location>
</feature>
<evidence type="ECO:0000256" key="2">
    <source>
        <dbReference type="SAM" id="Phobius"/>
    </source>
</evidence>
<proteinExistence type="predicted"/>
<name>A0A8K0UVD0_9AGAR</name>
<evidence type="ECO:0000313" key="4">
    <source>
        <dbReference type="Proteomes" id="UP000813824"/>
    </source>
</evidence>
<protein>
    <submittedName>
        <fullName evidence="3">N-glycosylation protein-domain-containing protein</fullName>
    </submittedName>
</protein>
<feature type="compositionally biased region" description="Low complexity" evidence="1">
    <location>
        <begin position="19"/>
        <end position="29"/>
    </location>
</feature>
<dbReference type="InterPro" id="IPR021100">
    <property type="entry name" value="N-glycosylation_EOS1"/>
</dbReference>
<feature type="transmembrane region" description="Helical" evidence="2">
    <location>
        <begin position="217"/>
        <end position="236"/>
    </location>
</feature>
<dbReference type="Proteomes" id="UP000813824">
    <property type="component" value="Unassembled WGS sequence"/>
</dbReference>
<keyword evidence="2" id="KW-0812">Transmembrane</keyword>
<evidence type="ECO:0000256" key="1">
    <source>
        <dbReference type="SAM" id="MobiDB-lite"/>
    </source>
</evidence>
<keyword evidence="2" id="KW-0472">Membrane</keyword>
<dbReference type="AlphaFoldDB" id="A0A8K0UVD0"/>
<feature type="transmembrane region" description="Helical" evidence="2">
    <location>
        <begin position="397"/>
        <end position="420"/>
    </location>
</feature>
<organism evidence="3 4">
    <name type="scientific">Cristinia sonorae</name>
    <dbReference type="NCBI Taxonomy" id="1940300"/>
    <lineage>
        <taxon>Eukaryota</taxon>
        <taxon>Fungi</taxon>
        <taxon>Dikarya</taxon>
        <taxon>Basidiomycota</taxon>
        <taxon>Agaricomycotina</taxon>
        <taxon>Agaricomycetes</taxon>
        <taxon>Agaricomycetidae</taxon>
        <taxon>Agaricales</taxon>
        <taxon>Pleurotineae</taxon>
        <taxon>Stephanosporaceae</taxon>
        <taxon>Cristinia</taxon>
    </lineage>
</organism>
<gene>
    <name evidence="3" type="ORF">BXZ70DRAFT_512768</name>
</gene>
<keyword evidence="2" id="KW-1133">Transmembrane helix</keyword>